<sequence>MSTPVTKPRVYLKNLSYVTTEEDLEQLFHEYTPFVLPAAVKLISNTANNINSMSYTNVLIPSHTIRFSRFEKHRPLGIAYAEFSDFETVDAVIEKFNETVLNNRKLIIKKHTPYDPKRAGLLRSSLRKSAKKQNITIVSSTYKVKKVEFSEDSPEVINSSEPSSDLVYSPESVVENPESVAENPESVVESPESVVENPESVVQNPEPEKDVSNSGEVNEDQTALVQESALTTQDSEKTLSDDTIFIPRVHPSVTSTEIRTLFEGFNPGHIVIYKEGRRGSISFKIDWVSVLVTVDVSENSLQDIIDKLVKTKSNKLVGKSVILKPALKERVEFIGKRVSEYETAVLAAAIVEAELEKPEVEEVENVDREDLGEVADDEISNSVEVLVTGDDNTPVEEAVDEVKNADESPKTNKQELVVHIKPSDDNLAQAHVENIEGIITTTEA</sequence>
<evidence type="ECO:0000313" key="10">
    <source>
        <dbReference type="Proteomes" id="UP000002258"/>
    </source>
</evidence>
<reference evidence="9 10" key="1">
    <citation type="journal article" date="2007" name="Nat. Biotechnol.">
        <title>Genome sequence of the lignocellulose-bioconverting and xylose-fermenting yeast Pichia stipitis.</title>
        <authorList>
            <person name="Jeffries T.W."/>
            <person name="Grigoriev I.V."/>
            <person name="Grimwood J."/>
            <person name="Laplaza J.M."/>
            <person name="Aerts A."/>
            <person name="Salamov A."/>
            <person name="Schmutz J."/>
            <person name="Lindquist E."/>
            <person name="Dehal P."/>
            <person name="Shapiro H."/>
            <person name="Jin Y.S."/>
            <person name="Passoth V."/>
            <person name="Richardson P.M."/>
        </authorList>
    </citation>
    <scope>NUCLEOTIDE SEQUENCE [LARGE SCALE GENOMIC DNA]</scope>
    <source>
        <strain evidence="10">ATCC 58785 / CBS 6054 / NBRC 10063 / NRRL Y-11545</strain>
    </source>
</reference>
<dbReference type="GO" id="GO:0003723">
    <property type="term" value="F:RNA binding"/>
    <property type="evidence" value="ECO:0007669"/>
    <property type="project" value="UniProtKB-UniRule"/>
</dbReference>
<keyword evidence="4" id="KW-0677">Repeat</keyword>
<keyword evidence="5 6" id="KW-0694">RNA-binding</keyword>
<keyword evidence="10" id="KW-1185">Reference proteome</keyword>
<dbReference type="AlphaFoldDB" id="A3GFN7"/>
<evidence type="ECO:0000313" key="9">
    <source>
        <dbReference type="EMBL" id="EAZ63787.2"/>
    </source>
</evidence>
<dbReference type="InterPro" id="IPR000504">
    <property type="entry name" value="RRM_dom"/>
</dbReference>
<dbReference type="InParanoid" id="A3GFN7"/>
<dbReference type="STRING" id="322104.A3GFN7"/>
<accession>A3GFN7</accession>
<feature type="compositionally biased region" description="Low complexity" evidence="7">
    <location>
        <begin position="177"/>
        <end position="205"/>
    </location>
</feature>
<evidence type="ECO:0000256" key="6">
    <source>
        <dbReference type="PROSITE-ProRule" id="PRU00176"/>
    </source>
</evidence>
<dbReference type="OrthoDB" id="439808at2759"/>
<evidence type="ECO:0000256" key="3">
    <source>
        <dbReference type="ARBA" id="ARBA00015811"/>
    </source>
</evidence>
<evidence type="ECO:0000256" key="7">
    <source>
        <dbReference type="SAM" id="MobiDB-lite"/>
    </source>
</evidence>
<dbReference type="eggNOG" id="ENOG502RZDM">
    <property type="taxonomic scope" value="Eukaryota"/>
</dbReference>
<proteinExistence type="inferred from homology"/>
<name>A3GFN7_PICST</name>
<feature type="region of interest" description="Disordered" evidence="7">
    <location>
        <begin position="151"/>
        <end position="219"/>
    </location>
</feature>
<evidence type="ECO:0000256" key="5">
    <source>
        <dbReference type="ARBA" id="ARBA00022884"/>
    </source>
</evidence>
<evidence type="ECO:0000256" key="1">
    <source>
        <dbReference type="ARBA" id="ARBA00003119"/>
    </source>
</evidence>
<evidence type="ECO:0000259" key="8">
    <source>
        <dbReference type="PROSITE" id="PS50102"/>
    </source>
</evidence>
<comment type="similarity">
    <text evidence="2">Belongs to the RRT5 family.</text>
</comment>
<gene>
    <name evidence="9" type="primary">SBP1</name>
    <name evidence="9" type="ORF">PICST_28310</name>
</gene>
<dbReference type="CDD" id="cd12409">
    <property type="entry name" value="RRM1_RRT5"/>
    <property type="match status" value="1"/>
</dbReference>
<dbReference type="SUPFAM" id="SSF54928">
    <property type="entry name" value="RNA-binding domain, RBD"/>
    <property type="match status" value="1"/>
</dbReference>
<dbReference type="SMART" id="SM00360">
    <property type="entry name" value="RRM"/>
    <property type="match status" value="1"/>
</dbReference>
<dbReference type="RefSeq" id="XP_001387810.2">
    <property type="nucleotide sequence ID" value="XM_001387773.1"/>
</dbReference>
<dbReference type="PANTHER" id="PTHR23236:SF119">
    <property type="entry name" value="NUCLEAR RNA-BINDING PROTEIN SART-3"/>
    <property type="match status" value="1"/>
</dbReference>
<protein>
    <recommendedName>
        <fullName evidence="3">Regulator of rDNA transcription protein 5</fullName>
    </recommendedName>
</protein>
<comment type="function">
    <text evidence="1">May be involved in the modulation of rDNA transcription.</text>
</comment>
<dbReference type="PANTHER" id="PTHR23236">
    <property type="entry name" value="EUKARYOTIC TRANSLATION INITIATION FACTOR 4B/4H"/>
    <property type="match status" value="1"/>
</dbReference>
<dbReference type="InterPro" id="IPR034244">
    <property type="entry name" value="Rrt5_RRM1"/>
</dbReference>
<dbReference type="EMBL" id="AAVQ01000001">
    <property type="protein sequence ID" value="EAZ63787.2"/>
    <property type="molecule type" value="Genomic_DNA"/>
</dbReference>
<evidence type="ECO:0000256" key="4">
    <source>
        <dbReference type="ARBA" id="ARBA00022737"/>
    </source>
</evidence>
<dbReference type="Proteomes" id="UP000002258">
    <property type="component" value="Chromosome 1"/>
</dbReference>
<evidence type="ECO:0000256" key="2">
    <source>
        <dbReference type="ARBA" id="ARBA00006567"/>
    </source>
</evidence>
<comment type="caution">
    <text evidence="9">The sequence shown here is derived from an EMBL/GenBank/DDBJ whole genome shotgun (WGS) entry which is preliminary data.</text>
</comment>
<organism evidence="9 10">
    <name type="scientific">Scheffersomyces stipitis (strain ATCC 58785 / CBS 6054 / NBRC 10063 / NRRL Y-11545)</name>
    <name type="common">Yeast</name>
    <name type="synonym">Pichia stipitis</name>
    <dbReference type="NCBI Taxonomy" id="322104"/>
    <lineage>
        <taxon>Eukaryota</taxon>
        <taxon>Fungi</taxon>
        <taxon>Dikarya</taxon>
        <taxon>Ascomycota</taxon>
        <taxon>Saccharomycotina</taxon>
        <taxon>Pichiomycetes</taxon>
        <taxon>Debaryomycetaceae</taxon>
        <taxon>Scheffersomyces</taxon>
    </lineage>
</organism>
<dbReference type="InterPro" id="IPR035979">
    <property type="entry name" value="RBD_domain_sf"/>
</dbReference>
<dbReference type="GeneID" id="4851086"/>
<dbReference type="PROSITE" id="PS50102">
    <property type="entry name" value="RRM"/>
    <property type="match status" value="1"/>
</dbReference>
<dbReference type="Gene3D" id="3.30.70.330">
    <property type="match status" value="1"/>
</dbReference>
<dbReference type="FunCoup" id="A3GFN7">
    <property type="interactions" value="168"/>
</dbReference>
<dbReference type="OMA" id="PENEHTQ"/>
<feature type="domain" description="RRM" evidence="8">
    <location>
        <begin position="8"/>
        <end position="113"/>
    </location>
</feature>
<dbReference type="KEGG" id="pic:PICST_28310"/>
<dbReference type="HOGENOM" id="CLU_042558_0_0_1"/>
<dbReference type="InterPro" id="IPR012677">
    <property type="entry name" value="Nucleotide-bd_a/b_plait_sf"/>
</dbReference>